<dbReference type="AlphaFoldDB" id="E6QAE2"/>
<evidence type="ECO:0000313" key="2">
    <source>
        <dbReference type="EMBL" id="CBI04168.1"/>
    </source>
</evidence>
<dbReference type="Pfam" id="PF13439">
    <property type="entry name" value="Glyco_transf_4"/>
    <property type="match status" value="1"/>
</dbReference>
<keyword evidence="2" id="KW-0808">Transferase</keyword>
<name>E6QAE2_9ZZZZ</name>
<feature type="domain" description="Glycosyltransferase subfamily 4-like N-terminal" evidence="1">
    <location>
        <begin position="47"/>
        <end position="196"/>
    </location>
</feature>
<proteinExistence type="predicted"/>
<evidence type="ECO:0000259" key="1">
    <source>
        <dbReference type="Pfam" id="PF13439"/>
    </source>
</evidence>
<gene>
    <name evidence="2" type="primary">gtrA</name>
    <name evidence="2" type="ORF">CARN5_2408</name>
</gene>
<dbReference type="Gene3D" id="3.40.50.2000">
    <property type="entry name" value="Glycogen Phosphorylase B"/>
    <property type="match status" value="2"/>
</dbReference>
<protein>
    <submittedName>
        <fullName evidence="2">Glycosyltransferase</fullName>
    </submittedName>
</protein>
<dbReference type="PANTHER" id="PTHR45947">
    <property type="entry name" value="SULFOQUINOVOSYL TRANSFERASE SQD2"/>
    <property type="match status" value="1"/>
</dbReference>
<dbReference type="SUPFAM" id="SSF53756">
    <property type="entry name" value="UDP-Glycosyltransferase/glycogen phosphorylase"/>
    <property type="match status" value="1"/>
</dbReference>
<dbReference type="Pfam" id="PF13692">
    <property type="entry name" value="Glyco_trans_1_4"/>
    <property type="match status" value="1"/>
</dbReference>
<sequence>MECAEGSCFPDVGAHGMATPGASRAVAKRTGLSMKVALVTDAWFPQVNGVVTTLNQTATQLRYLGHEVRMVTSEGRASIPCPTYPEIRLTLSPKRRIGRTLNAFLPDAVHIATEGPLGLAARNWCRQQDWIFTTSFHTRFPEYVAARFPVPVSWGYAYLRWFHGAADHIMVSNAALAQELRERGLGRLCLWPRGVDGELFRPLPEEERLAYLPGPRPAFVNFGRVAVEKNVEAFLSLDLPGSKHVIGDGPLRANLQRRYPEVHFLGLMRGETLARHLASADVMVFPSRTDTLGLVLYEANACGVPVAAYPVVGPQTVVENGINGYLDEDLGKAALAALSVSRDACRTAALAHDWRRCTEIFASLLVPARPDSLNAFPRQDVV</sequence>
<dbReference type="InterPro" id="IPR050194">
    <property type="entry name" value="Glycosyltransferase_grp1"/>
</dbReference>
<organism evidence="2">
    <name type="scientific">mine drainage metagenome</name>
    <dbReference type="NCBI Taxonomy" id="410659"/>
    <lineage>
        <taxon>unclassified sequences</taxon>
        <taxon>metagenomes</taxon>
        <taxon>ecological metagenomes</taxon>
    </lineage>
</organism>
<dbReference type="InterPro" id="IPR028098">
    <property type="entry name" value="Glyco_trans_4-like_N"/>
</dbReference>
<dbReference type="PANTHER" id="PTHR45947:SF3">
    <property type="entry name" value="SULFOQUINOVOSYL TRANSFERASE SQD2"/>
    <property type="match status" value="1"/>
</dbReference>
<accession>E6QAE2</accession>
<dbReference type="EMBL" id="CABP01000049">
    <property type="protein sequence ID" value="CBI04168.1"/>
    <property type="molecule type" value="Genomic_DNA"/>
</dbReference>
<dbReference type="GO" id="GO:0016757">
    <property type="term" value="F:glycosyltransferase activity"/>
    <property type="evidence" value="ECO:0007669"/>
    <property type="project" value="TreeGrafter"/>
</dbReference>
<comment type="caution">
    <text evidence="2">The sequence shown here is derived from an EMBL/GenBank/DDBJ whole genome shotgun (WGS) entry which is preliminary data.</text>
</comment>
<dbReference type="CDD" id="cd03814">
    <property type="entry name" value="GT4-like"/>
    <property type="match status" value="1"/>
</dbReference>
<reference evidence="2" key="1">
    <citation type="submission" date="2009-10" db="EMBL/GenBank/DDBJ databases">
        <title>Diversity of trophic interactions inside an arsenic-rich microbial ecosystem.</title>
        <authorList>
            <person name="Bertin P.N."/>
            <person name="Heinrich-Salmeron A."/>
            <person name="Pelletier E."/>
            <person name="Goulhen-Chollet F."/>
            <person name="Arsene-Ploetze F."/>
            <person name="Gallien S."/>
            <person name="Calteau A."/>
            <person name="Vallenet D."/>
            <person name="Casiot C."/>
            <person name="Chane-Woon-Ming B."/>
            <person name="Giloteaux L."/>
            <person name="Barakat M."/>
            <person name="Bonnefoy V."/>
            <person name="Bruneel O."/>
            <person name="Chandler M."/>
            <person name="Cleiss J."/>
            <person name="Duran R."/>
            <person name="Elbaz-Poulichet F."/>
            <person name="Fonknechten N."/>
            <person name="Lauga B."/>
            <person name="Mornico D."/>
            <person name="Ortet P."/>
            <person name="Schaeffer C."/>
            <person name="Siguier P."/>
            <person name="Alexander Thil Smith A."/>
            <person name="Van Dorsselaer A."/>
            <person name="Weissenbach J."/>
            <person name="Medigue C."/>
            <person name="Le Paslier D."/>
        </authorList>
    </citation>
    <scope>NUCLEOTIDE SEQUENCE</scope>
</reference>